<dbReference type="GO" id="GO:0003677">
    <property type="term" value="F:DNA binding"/>
    <property type="evidence" value="ECO:0007669"/>
    <property type="project" value="InterPro"/>
</dbReference>
<accession>A0AAD5WLF3</accession>
<dbReference type="GO" id="GO:0008270">
    <property type="term" value="F:zinc ion binding"/>
    <property type="evidence" value="ECO:0007669"/>
    <property type="project" value="UniProtKB-KW"/>
</dbReference>
<gene>
    <name evidence="7" type="ORF">KIN20_038210</name>
</gene>
<dbReference type="SUPFAM" id="SSF57667">
    <property type="entry name" value="beta-beta-alpha zinc fingers"/>
    <property type="match status" value="1"/>
</dbReference>
<dbReference type="Proteomes" id="UP001196413">
    <property type="component" value="Unassembled WGS sequence"/>
</dbReference>
<keyword evidence="2 4" id="KW-0863">Zinc-finger</keyword>
<evidence type="ECO:0000256" key="3">
    <source>
        <dbReference type="ARBA" id="ARBA00022833"/>
    </source>
</evidence>
<evidence type="ECO:0000256" key="2">
    <source>
        <dbReference type="ARBA" id="ARBA00022771"/>
    </source>
</evidence>
<protein>
    <recommendedName>
        <fullName evidence="6">BED-type domain-containing protein</fullName>
    </recommendedName>
</protein>
<dbReference type="InterPro" id="IPR036236">
    <property type="entry name" value="Znf_C2H2_sf"/>
</dbReference>
<evidence type="ECO:0000313" key="7">
    <source>
        <dbReference type="EMBL" id="KAJ1374989.1"/>
    </source>
</evidence>
<reference evidence="7" key="1">
    <citation type="submission" date="2021-06" db="EMBL/GenBank/DDBJ databases">
        <title>Parelaphostrongylus tenuis whole genome reference sequence.</title>
        <authorList>
            <person name="Garwood T.J."/>
            <person name="Larsen P.A."/>
            <person name="Fountain-Jones N.M."/>
            <person name="Garbe J.R."/>
            <person name="Macchietto M.G."/>
            <person name="Kania S.A."/>
            <person name="Gerhold R.W."/>
            <person name="Richards J.E."/>
            <person name="Wolf T.M."/>
        </authorList>
    </citation>
    <scope>NUCLEOTIDE SEQUENCE</scope>
    <source>
        <strain evidence="7">MNPRO001-30</strain>
        <tissue evidence="7">Meninges</tissue>
    </source>
</reference>
<keyword evidence="1" id="KW-0479">Metal-binding</keyword>
<proteinExistence type="predicted"/>
<dbReference type="EMBL" id="JAHQIW010007501">
    <property type="protein sequence ID" value="KAJ1374989.1"/>
    <property type="molecule type" value="Genomic_DNA"/>
</dbReference>
<organism evidence="7 8">
    <name type="scientific">Parelaphostrongylus tenuis</name>
    <name type="common">Meningeal worm</name>
    <dbReference type="NCBI Taxonomy" id="148309"/>
    <lineage>
        <taxon>Eukaryota</taxon>
        <taxon>Metazoa</taxon>
        <taxon>Ecdysozoa</taxon>
        <taxon>Nematoda</taxon>
        <taxon>Chromadorea</taxon>
        <taxon>Rhabditida</taxon>
        <taxon>Rhabditina</taxon>
        <taxon>Rhabditomorpha</taxon>
        <taxon>Strongyloidea</taxon>
        <taxon>Metastrongylidae</taxon>
        <taxon>Parelaphostrongylus</taxon>
    </lineage>
</organism>
<keyword evidence="8" id="KW-1185">Reference proteome</keyword>
<comment type="caution">
    <text evidence="7">The sequence shown here is derived from an EMBL/GenBank/DDBJ whole genome shotgun (WGS) entry which is preliminary data.</text>
</comment>
<dbReference type="Pfam" id="PF02892">
    <property type="entry name" value="zf-BED"/>
    <property type="match status" value="1"/>
</dbReference>
<dbReference type="InterPro" id="IPR003656">
    <property type="entry name" value="Znf_BED"/>
</dbReference>
<evidence type="ECO:0000313" key="8">
    <source>
        <dbReference type="Proteomes" id="UP001196413"/>
    </source>
</evidence>
<name>A0AAD5WLF3_PARTN</name>
<dbReference type="SMART" id="SM00614">
    <property type="entry name" value="ZnF_BED"/>
    <property type="match status" value="1"/>
</dbReference>
<sequence length="321" mass="36071">MNTTYSTTFYSYDDKDYFDSSAAVLPTPCELQPPQHGHLYSSIPQSIPNPNVLPTMGNNNYDRSSMRQPSMYDYAAAATSSVTPLVPYNDPPLFTGPNTIAVAGVAACIVEISALAEALKTFSSILPTQPPVHAKDGLTSQKIRKYSTKRGRPTKNPVWKFFRRIDERSVQCNMCTRLVKSACATNMSKHLERHHQTSATKIPNPICVEFGVNHMTVVDNNYTTSPPSPWNPKKKITGQWRTLRPVILLKKDDKRDFCNYCPIHLFNVTLQSFHESNLLAHIEAFDEAQQVDQARSQERDSAAWTTSKQYKRPLKSVGNTV</sequence>
<dbReference type="PROSITE" id="PS50808">
    <property type="entry name" value="ZF_BED"/>
    <property type="match status" value="1"/>
</dbReference>
<evidence type="ECO:0000256" key="5">
    <source>
        <dbReference type="SAM" id="MobiDB-lite"/>
    </source>
</evidence>
<feature type="domain" description="BED-type" evidence="6">
    <location>
        <begin position="153"/>
        <end position="202"/>
    </location>
</feature>
<feature type="region of interest" description="Disordered" evidence="5">
    <location>
        <begin position="291"/>
        <end position="321"/>
    </location>
</feature>
<evidence type="ECO:0000259" key="6">
    <source>
        <dbReference type="PROSITE" id="PS50808"/>
    </source>
</evidence>
<dbReference type="AlphaFoldDB" id="A0AAD5WLF3"/>
<keyword evidence="3" id="KW-0862">Zinc</keyword>
<evidence type="ECO:0000256" key="1">
    <source>
        <dbReference type="ARBA" id="ARBA00022723"/>
    </source>
</evidence>
<evidence type="ECO:0000256" key="4">
    <source>
        <dbReference type="PROSITE-ProRule" id="PRU00027"/>
    </source>
</evidence>